<dbReference type="EMBL" id="CAMXCT020002404">
    <property type="protein sequence ID" value="CAL1151336.1"/>
    <property type="molecule type" value="Genomic_DNA"/>
</dbReference>
<dbReference type="EMBL" id="CAMXCT030002404">
    <property type="protein sequence ID" value="CAL4785273.1"/>
    <property type="molecule type" value="Genomic_DNA"/>
</dbReference>
<proteinExistence type="predicted"/>
<dbReference type="Proteomes" id="UP001152797">
    <property type="component" value="Unassembled WGS sequence"/>
</dbReference>
<keyword evidence="3" id="KW-1185">Reference proteome</keyword>
<protein>
    <submittedName>
        <fullName evidence="1">Uncharacterized protein</fullName>
    </submittedName>
</protein>
<evidence type="ECO:0000313" key="3">
    <source>
        <dbReference type="Proteomes" id="UP001152797"/>
    </source>
</evidence>
<accession>A0A9P1CX85</accession>
<reference evidence="2" key="2">
    <citation type="submission" date="2024-04" db="EMBL/GenBank/DDBJ databases">
        <authorList>
            <person name="Chen Y."/>
            <person name="Shah S."/>
            <person name="Dougan E. K."/>
            <person name="Thang M."/>
            <person name="Chan C."/>
        </authorList>
    </citation>
    <scope>NUCLEOTIDE SEQUENCE [LARGE SCALE GENOMIC DNA]</scope>
</reference>
<dbReference type="AlphaFoldDB" id="A0A9P1CX85"/>
<evidence type="ECO:0000313" key="1">
    <source>
        <dbReference type="EMBL" id="CAI3997961.1"/>
    </source>
</evidence>
<evidence type="ECO:0000313" key="2">
    <source>
        <dbReference type="EMBL" id="CAL1151336.1"/>
    </source>
</evidence>
<sequence>MSSSQLAPGTSELVASLPADGGQVLLFTFAYPFGPEVGYASLVTVTAPDLQCSGRSGKIKFDDWCFVGFPSDWEAIPFEMPNGCANLLYPETVMVHACGLMLCGPNRFVRHWLDVFLRERLPPHTCLGLDYTQLFLVHLQALPYGRTFVATHDGLLQWRDEPYRPGRPAPLQAKHASRVWGAQSSTDPPSFCNEDQPHFAAPGSSAMTADEWLLHMLHPSVREIARELDVLMGEQAAAQNEVSGPPSLSEAHLRTLAVVQGRTLSASLLVTTLLDQWESIIEPTVIPAEEVADDAECGDQDS</sequence>
<organism evidence="1">
    <name type="scientific">Cladocopium goreaui</name>
    <dbReference type="NCBI Taxonomy" id="2562237"/>
    <lineage>
        <taxon>Eukaryota</taxon>
        <taxon>Sar</taxon>
        <taxon>Alveolata</taxon>
        <taxon>Dinophyceae</taxon>
        <taxon>Suessiales</taxon>
        <taxon>Symbiodiniaceae</taxon>
        <taxon>Cladocopium</taxon>
    </lineage>
</organism>
<name>A0A9P1CX85_9DINO</name>
<comment type="caution">
    <text evidence="1">The sequence shown here is derived from an EMBL/GenBank/DDBJ whole genome shotgun (WGS) entry which is preliminary data.</text>
</comment>
<gene>
    <name evidence="1" type="ORF">C1SCF055_LOCUS24296</name>
</gene>
<reference evidence="1" key="1">
    <citation type="submission" date="2022-10" db="EMBL/GenBank/DDBJ databases">
        <authorList>
            <person name="Chen Y."/>
            <person name="Dougan E. K."/>
            <person name="Chan C."/>
            <person name="Rhodes N."/>
            <person name="Thang M."/>
        </authorList>
    </citation>
    <scope>NUCLEOTIDE SEQUENCE</scope>
</reference>
<dbReference type="EMBL" id="CAMXCT010002404">
    <property type="protein sequence ID" value="CAI3997961.1"/>
    <property type="molecule type" value="Genomic_DNA"/>
</dbReference>